<dbReference type="NCBIfam" id="TIGR02971">
    <property type="entry name" value="heterocyst_DevB"/>
    <property type="match status" value="1"/>
</dbReference>
<evidence type="ECO:0000256" key="3">
    <source>
        <dbReference type="SAM" id="Coils"/>
    </source>
</evidence>
<keyword evidence="5" id="KW-1185">Reference proteome</keyword>
<dbReference type="InterPro" id="IPR050465">
    <property type="entry name" value="UPF0194_transport"/>
</dbReference>
<evidence type="ECO:0000313" key="4">
    <source>
        <dbReference type="EMBL" id="QXE26275.1"/>
    </source>
</evidence>
<gene>
    <name evidence="4" type="ORF">B6N60_05006</name>
</gene>
<dbReference type="Proteomes" id="UP000683511">
    <property type="component" value="Chromosome"/>
</dbReference>
<dbReference type="PRINTS" id="PR01490">
    <property type="entry name" value="RTXTOXIND"/>
</dbReference>
<sequence length="381" mass="41041">MLGSSLVVVSGVVSLYSLPHFNFTSTAPPAPPTTNSPSPSVNAVAALGRLEPQGEVIRLSAANSLAGVRVAKLLVKKGDRVRQNQVIAVLDNYAANLAALEKAKRQVQVAEANLKQVEAGAKAGDIYAQKATIARLEAELRGEVVTQKATISRLEAELNNADTENQRYQQLYKQGAIAASDADTKRLRYDTVQQQLNEAKATLNRTIETLQKQLVEAQARLNSLAEIRPTDVQAVKAEVDSAKASVKQAQAELDLSSIRSPIDGQVLKIHAWPGEVIGSDGIAELGRTQQMYVVAEVYETDIKKVRLGQSVIITGDALNGKLTGKVTDIGLQVGKQNIFNTNPGADTDNKIVDVRIRIDETKDNQLVSALTNLQVQVLIKI</sequence>
<feature type="coiled-coil region" evidence="3">
    <location>
        <begin position="144"/>
        <end position="252"/>
    </location>
</feature>
<dbReference type="InterPro" id="IPR014315">
    <property type="entry name" value="ABC_heterocyst_DevB"/>
</dbReference>
<reference evidence="4" key="1">
    <citation type="submission" date="2017-04" db="EMBL/GenBank/DDBJ databases">
        <title>Genome deletions in a multicellular cyanobacterial endosymbiont for morphological adaptation in marine diatoms.</title>
        <authorList>
            <person name="Wang Y."/>
            <person name="Gao H."/>
            <person name="Li R."/>
            <person name="Xu X."/>
        </authorList>
    </citation>
    <scope>NUCLEOTIDE SEQUENCE</scope>
    <source>
        <strain evidence="4">FACHB 800</strain>
    </source>
</reference>
<dbReference type="GO" id="GO:0030313">
    <property type="term" value="C:cell envelope"/>
    <property type="evidence" value="ECO:0007669"/>
    <property type="project" value="UniProtKB-SubCell"/>
</dbReference>
<dbReference type="Gene3D" id="2.40.50.100">
    <property type="match status" value="2"/>
</dbReference>
<evidence type="ECO:0000313" key="5">
    <source>
        <dbReference type="Proteomes" id="UP000683511"/>
    </source>
</evidence>
<feature type="coiled-coil region" evidence="3">
    <location>
        <begin position="90"/>
        <end position="120"/>
    </location>
</feature>
<keyword evidence="2 3" id="KW-0175">Coiled coil</keyword>
<comment type="subcellular location">
    <subcellularLocation>
        <location evidence="1">Cell envelope</location>
    </subcellularLocation>
</comment>
<name>A0A975TCK5_9NOST</name>
<dbReference type="PANTHER" id="PTHR32347">
    <property type="entry name" value="EFFLUX SYSTEM COMPONENT YKNX-RELATED"/>
    <property type="match status" value="1"/>
</dbReference>
<evidence type="ECO:0000256" key="1">
    <source>
        <dbReference type="ARBA" id="ARBA00004196"/>
    </source>
</evidence>
<dbReference type="PANTHER" id="PTHR32347:SF27">
    <property type="entry name" value="RND EFFLUX PUMP MEMBRANE FUSION PROTEIN BARREL-SANDWICH DOMAIN-CONTAINING PROTEIN"/>
    <property type="match status" value="1"/>
</dbReference>
<dbReference type="AlphaFoldDB" id="A0A975TCK5"/>
<dbReference type="KEGG" id="rsin:B6N60_05006"/>
<accession>A0A975TCK5</accession>
<dbReference type="Gene3D" id="2.40.30.170">
    <property type="match status" value="1"/>
</dbReference>
<dbReference type="EMBL" id="CP021056">
    <property type="protein sequence ID" value="QXE26275.1"/>
    <property type="molecule type" value="Genomic_DNA"/>
</dbReference>
<dbReference type="SUPFAM" id="SSF111369">
    <property type="entry name" value="HlyD-like secretion proteins"/>
    <property type="match status" value="1"/>
</dbReference>
<evidence type="ECO:0000256" key="2">
    <source>
        <dbReference type="ARBA" id="ARBA00023054"/>
    </source>
</evidence>
<organism evidence="4 5">
    <name type="scientific">Richelia sinica FACHB-800</name>
    <dbReference type="NCBI Taxonomy" id="1357546"/>
    <lineage>
        <taxon>Bacteria</taxon>
        <taxon>Bacillati</taxon>
        <taxon>Cyanobacteriota</taxon>
        <taxon>Cyanophyceae</taxon>
        <taxon>Nostocales</taxon>
        <taxon>Nostocaceae</taxon>
        <taxon>Richelia</taxon>
    </lineage>
</organism>
<proteinExistence type="predicted"/>
<protein>
    <submittedName>
        <fullName evidence="4">ABC exporter membrane fusion protein, DevB family</fullName>
    </submittedName>
</protein>